<dbReference type="EMBL" id="KI517384">
    <property type="protein sequence ID" value="ESQ54856.1"/>
    <property type="molecule type" value="Genomic_DNA"/>
</dbReference>
<evidence type="ECO:0000313" key="3">
    <source>
        <dbReference type="EMBL" id="ESQ54856.1"/>
    </source>
</evidence>
<evidence type="ECO:0000313" key="4">
    <source>
        <dbReference type="Proteomes" id="UP000030689"/>
    </source>
</evidence>
<dbReference type="PANTHER" id="PTHR24414">
    <property type="entry name" value="F-BOX/KELCH-REPEAT PROTEIN SKIP4"/>
    <property type="match status" value="1"/>
</dbReference>
<dbReference type="Pfam" id="PF25210">
    <property type="entry name" value="Kelch_FKB95"/>
    <property type="match status" value="1"/>
</dbReference>
<keyword evidence="4" id="KW-1185">Reference proteome</keyword>
<dbReference type="OMA" id="LMGCTEE"/>
<reference evidence="3 4" key="1">
    <citation type="journal article" date="2013" name="Front. Plant Sci.">
        <title>The Reference Genome of the Halophytic Plant Eutrema salsugineum.</title>
        <authorList>
            <person name="Yang R."/>
            <person name="Jarvis D.E."/>
            <person name="Chen H."/>
            <person name="Beilstein M.A."/>
            <person name="Grimwood J."/>
            <person name="Jenkins J."/>
            <person name="Shu S."/>
            <person name="Prochnik S."/>
            <person name="Xin M."/>
            <person name="Ma C."/>
            <person name="Schmutz J."/>
            <person name="Wing R.A."/>
            <person name="Mitchell-Olds T."/>
            <person name="Schumaker K.S."/>
            <person name="Wang X."/>
        </authorList>
    </citation>
    <scope>NUCLEOTIDE SEQUENCE [LARGE SCALE GENOMIC DNA]</scope>
</reference>
<dbReference type="InterPro" id="IPR036047">
    <property type="entry name" value="F-box-like_dom_sf"/>
</dbReference>
<dbReference type="SUPFAM" id="SSF81383">
    <property type="entry name" value="F-box domain"/>
    <property type="match status" value="1"/>
</dbReference>
<dbReference type="InterPro" id="IPR050354">
    <property type="entry name" value="F-box/kelch-repeat_ARATH"/>
</dbReference>
<protein>
    <recommendedName>
        <fullName evidence="2">F-box domain-containing protein</fullName>
    </recommendedName>
</protein>
<dbReference type="Proteomes" id="UP000030689">
    <property type="component" value="Unassembled WGS sequence"/>
</dbReference>
<dbReference type="PROSITE" id="PS50181">
    <property type="entry name" value="FBOX"/>
    <property type="match status" value="1"/>
</dbReference>
<feature type="domain" description="F-box" evidence="2">
    <location>
        <begin position="22"/>
        <end position="70"/>
    </location>
</feature>
<dbReference type="PANTHER" id="PTHR24414:SF172">
    <property type="entry name" value="F-BOX DOMAIN-CONTAINING PROTEIN"/>
    <property type="match status" value="1"/>
</dbReference>
<dbReference type="Pfam" id="PF00646">
    <property type="entry name" value="F-box"/>
    <property type="match status" value="1"/>
</dbReference>
<dbReference type="InterPro" id="IPR015915">
    <property type="entry name" value="Kelch-typ_b-propeller"/>
</dbReference>
<gene>
    <name evidence="3" type="ORF">EUTSA_v10027538mg</name>
</gene>
<dbReference type="SUPFAM" id="SSF117281">
    <property type="entry name" value="Kelch motif"/>
    <property type="match status" value="1"/>
</dbReference>
<evidence type="ECO:0000256" key="1">
    <source>
        <dbReference type="SAM" id="MobiDB-lite"/>
    </source>
</evidence>
<dbReference type="SMART" id="SM00612">
    <property type="entry name" value="Kelch"/>
    <property type="match status" value="2"/>
</dbReference>
<dbReference type="InterPro" id="IPR057499">
    <property type="entry name" value="Kelch_FKB95"/>
</dbReference>
<evidence type="ECO:0000259" key="2">
    <source>
        <dbReference type="PROSITE" id="PS50181"/>
    </source>
</evidence>
<dbReference type="KEGG" id="eus:EUTSA_v10027538mg"/>
<dbReference type="AlphaFoldDB" id="V4P5R3"/>
<accession>V4P5R3</accession>
<dbReference type="eggNOG" id="KOG1072">
    <property type="taxonomic scope" value="Eukaryota"/>
</dbReference>
<dbReference type="InterPro" id="IPR006652">
    <property type="entry name" value="Kelch_1"/>
</dbReference>
<organism evidence="3 4">
    <name type="scientific">Eutrema salsugineum</name>
    <name type="common">Saltwater cress</name>
    <name type="synonym">Sisymbrium salsugineum</name>
    <dbReference type="NCBI Taxonomy" id="72664"/>
    <lineage>
        <taxon>Eukaryota</taxon>
        <taxon>Viridiplantae</taxon>
        <taxon>Streptophyta</taxon>
        <taxon>Embryophyta</taxon>
        <taxon>Tracheophyta</taxon>
        <taxon>Spermatophyta</taxon>
        <taxon>Magnoliopsida</taxon>
        <taxon>eudicotyledons</taxon>
        <taxon>Gunneridae</taxon>
        <taxon>Pentapetalae</taxon>
        <taxon>rosids</taxon>
        <taxon>malvids</taxon>
        <taxon>Brassicales</taxon>
        <taxon>Brassicaceae</taxon>
        <taxon>Eutremeae</taxon>
        <taxon>Eutrema</taxon>
    </lineage>
</organism>
<dbReference type="Gene3D" id="2.120.10.80">
    <property type="entry name" value="Kelch-type beta propeller"/>
    <property type="match status" value="1"/>
</dbReference>
<name>V4P5R3_EUTSA</name>
<dbReference type="InterPro" id="IPR001810">
    <property type="entry name" value="F-box_dom"/>
</dbReference>
<sequence>MYNHADKRPRHTKKQRKEEEASVSLSSLPLDVALSCLSCLSRLECTALSLVSKTYRSLVVSPELRLTRSLMGCTEEFYYVCLTIPPHPAPRWFVLRRGGKTLNDDAAKKSVNRRLRRIPSHPCQPPESSSFVVLDHGIYIIGGIIKGSPTSCVLLLDCLSHTWHRVRSMRVARASPAANVVDGKIYVFGGCVEFSNWGEVFDPKTQTWDTLPIPEFPVNRWMIENSVVMEKKIYAVVEKQQTLYYLPSEGKLLYCFTSRGRILWCEPDELDWKEVKGLDAVDWSKYGLAANNGAQDAKLACKLQMILYGFCKLSSNSRGNIVVFWKVHYPDDDITERLELWCAEISLDRRKGGEVWGKIEWADVVSQLGPRSFTVKVWCSVSVNL</sequence>
<feature type="region of interest" description="Disordered" evidence="1">
    <location>
        <begin position="1"/>
        <end position="20"/>
    </location>
</feature>
<proteinExistence type="predicted"/>
<dbReference type="Gramene" id="ESQ54856">
    <property type="protein sequence ID" value="ESQ54856"/>
    <property type="gene ID" value="EUTSA_v10027538mg"/>
</dbReference>